<keyword evidence="4 6" id="KW-0720">Serine protease</keyword>
<dbReference type="PROSITE" id="PS50240">
    <property type="entry name" value="TRYPSIN_DOM"/>
    <property type="match status" value="1"/>
</dbReference>
<evidence type="ECO:0000256" key="2">
    <source>
        <dbReference type="ARBA" id="ARBA00022670"/>
    </source>
</evidence>
<dbReference type="InterPro" id="IPR050430">
    <property type="entry name" value="Peptidase_S1"/>
</dbReference>
<evidence type="ECO:0000256" key="3">
    <source>
        <dbReference type="ARBA" id="ARBA00022801"/>
    </source>
</evidence>
<accession>A0A7R9J204</accession>
<dbReference type="AlphaFoldDB" id="A0A7R9J204"/>
<dbReference type="InterPro" id="IPR043504">
    <property type="entry name" value="Peptidase_S1_PA_chymotrypsin"/>
</dbReference>
<keyword evidence="3 6" id="KW-0378">Hydrolase</keyword>
<dbReference type="SMART" id="SM00020">
    <property type="entry name" value="Tryp_SPc"/>
    <property type="match status" value="1"/>
</dbReference>
<keyword evidence="5" id="KW-1015">Disulfide bond</keyword>
<sequence length="207" mass="22309">MSYLTDTAQALGVMKQAQENYIDGRIIGGEDADIIDFPYQLSLGYFSSHSCGASIISADWVLTAAHCVYGRSASILAVRAGSSIRNSGGTLHYFEKVIIHQDYDDDYLANDIAVIKASAEALSQSKVLRKVEVAVVDDETCHRELANYTFYPSMICAGVEQGGKDACMGDSGGPMVAEGKLYGVVSWGPEKCAEPRQPEGVHQDKSL</sequence>
<keyword evidence="2 6" id="KW-0645">Protease</keyword>
<dbReference type="EMBL" id="OE180247">
    <property type="protein sequence ID" value="CAD7570897.1"/>
    <property type="molecule type" value="Genomic_DNA"/>
</dbReference>
<evidence type="ECO:0000259" key="7">
    <source>
        <dbReference type="PROSITE" id="PS50240"/>
    </source>
</evidence>
<protein>
    <submittedName>
        <fullName evidence="8">(California timema) hypothetical protein</fullName>
    </submittedName>
</protein>
<dbReference type="InterPro" id="IPR018114">
    <property type="entry name" value="TRYPSIN_HIS"/>
</dbReference>
<proteinExistence type="inferred from homology"/>
<comment type="similarity">
    <text evidence="1">Belongs to the peptidase S1 family.</text>
</comment>
<dbReference type="Gene3D" id="2.40.10.10">
    <property type="entry name" value="Trypsin-like serine proteases"/>
    <property type="match status" value="3"/>
</dbReference>
<dbReference type="PROSITE" id="PS00135">
    <property type="entry name" value="TRYPSIN_SER"/>
    <property type="match status" value="1"/>
</dbReference>
<dbReference type="PANTHER" id="PTHR24276:SF91">
    <property type="entry name" value="AT26814P-RELATED"/>
    <property type="match status" value="1"/>
</dbReference>
<name>A0A7R9J204_TIMCA</name>
<dbReference type="PANTHER" id="PTHR24276">
    <property type="entry name" value="POLYSERASE-RELATED"/>
    <property type="match status" value="1"/>
</dbReference>
<dbReference type="PROSITE" id="PS00134">
    <property type="entry name" value="TRYPSIN_HIS"/>
    <property type="match status" value="1"/>
</dbReference>
<reference evidence="8" key="1">
    <citation type="submission" date="2020-11" db="EMBL/GenBank/DDBJ databases">
        <authorList>
            <person name="Tran Van P."/>
        </authorList>
    </citation>
    <scope>NUCLEOTIDE SEQUENCE</scope>
</reference>
<dbReference type="Pfam" id="PF00089">
    <property type="entry name" value="Trypsin"/>
    <property type="match status" value="2"/>
</dbReference>
<dbReference type="InterPro" id="IPR001314">
    <property type="entry name" value="Peptidase_S1A"/>
</dbReference>
<dbReference type="CDD" id="cd00190">
    <property type="entry name" value="Tryp_SPc"/>
    <property type="match status" value="1"/>
</dbReference>
<dbReference type="GO" id="GO:0006508">
    <property type="term" value="P:proteolysis"/>
    <property type="evidence" value="ECO:0007669"/>
    <property type="project" value="UniProtKB-KW"/>
</dbReference>
<evidence type="ECO:0000256" key="1">
    <source>
        <dbReference type="ARBA" id="ARBA00007664"/>
    </source>
</evidence>
<dbReference type="InterPro" id="IPR001254">
    <property type="entry name" value="Trypsin_dom"/>
</dbReference>
<dbReference type="InterPro" id="IPR009003">
    <property type="entry name" value="Peptidase_S1_PA"/>
</dbReference>
<dbReference type="PRINTS" id="PR00722">
    <property type="entry name" value="CHYMOTRYPSIN"/>
</dbReference>
<dbReference type="GO" id="GO:0004252">
    <property type="term" value="F:serine-type endopeptidase activity"/>
    <property type="evidence" value="ECO:0007669"/>
    <property type="project" value="InterPro"/>
</dbReference>
<evidence type="ECO:0000313" key="8">
    <source>
        <dbReference type="EMBL" id="CAD7570897.1"/>
    </source>
</evidence>
<dbReference type="SUPFAM" id="SSF50494">
    <property type="entry name" value="Trypsin-like serine proteases"/>
    <property type="match status" value="1"/>
</dbReference>
<organism evidence="8">
    <name type="scientific">Timema californicum</name>
    <name type="common">California timema</name>
    <name type="synonym">Walking stick</name>
    <dbReference type="NCBI Taxonomy" id="61474"/>
    <lineage>
        <taxon>Eukaryota</taxon>
        <taxon>Metazoa</taxon>
        <taxon>Ecdysozoa</taxon>
        <taxon>Arthropoda</taxon>
        <taxon>Hexapoda</taxon>
        <taxon>Insecta</taxon>
        <taxon>Pterygota</taxon>
        <taxon>Neoptera</taxon>
        <taxon>Polyneoptera</taxon>
        <taxon>Phasmatodea</taxon>
        <taxon>Timematodea</taxon>
        <taxon>Timematoidea</taxon>
        <taxon>Timematidae</taxon>
        <taxon>Timema</taxon>
    </lineage>
</organism>
<evidence type="ECO:0000256" key="4">
    <source>
        <dbReference type="ARBA" id="ARBA00022825"/>
    </source>
</evidence>
<feature type="domain" description="Peptidase S1" evidence="7">
    <location>
        <begin position="26"/>
        <end position="207"/>
    </location>
</feature>
<dbReference type="InterPro" id="IPR033116">
    <property type="entry name" value="TRYPSIN_SER"/>
</dbReference>
<gene>
    <name evidence="8" type="ORF">TCMB3V08_LOCUS3584</name>
</gene>
<evidence type="ECO:0000256" key="5">
    <source>
        <dbReference type="ARBA" id="ARBA00023157"/>
    </source>
</evidence>
<evidence type="ECO:0000256" key="6">
    <source>
        <dbReference type="RuleBase" id="RU363034"/>
    </source>
</evidence>
<dbReference type="FunFam" id="2.40.10.10:FF:000073">
    <property type="entry name" value="Trypsin alpha"/>
    <property type="match status" value="1"/>
</dbReference>